<evidence type="ECO:0000313" key="2">
    <source>
        <dbReference type="EMBL" id="OWK43609.1"/>
    </source>
</evidence>
<keyword evidence="3" id="KW-1185">Reference proteome</keyword>
<sequence>MRIKHSSQLRAAFTLVELLVAATLTVVIMAIMATAFQVGMDTLSQLKSVASLSQQLRAAEVVLRRDLMSQHLEDSGGNPLLLSDFTVGTSTVPGKGYFRFVQNSVPNAAGANYFTEGADSDGTPSSRATDHILGMTVKLTGASPWTIFTTPMSHVPPAPVPATTVTAIPLPSPFNSPQLEVTPTSSPLPNTLAPPQNNSIQNFNALGSSNRIDFVQKSFATQPPAAPNLPPAPFAQTNVSYTKTFASNWAEVNYFLGTVPTGTTNANSSGISFSTFTLYRRERLLISSNIGKNNKIATLPNQLPGLSTAPLGAPNNSTLPGSPPTVFPNLNSPIDVVDPRNRFGGAAAARSAAEDPSHLVTQQTDFLSPMLNTQGAFSGDDILLSNVVSFQVQGVMDPGTTSPATVQTTSVPGSYVFADINPPPPSPPNPPPTPNPLTGLKLVYDTWGSGIGNSPTPLVQTRLRAVQIKIRVYDPKNKVTRQMTVTQDL</sequence>
<dbReference type="RefSeq" id="WP_143393118.1">
    <property type="nucleotide sequence ID" value="NZ_NIDE01000004.1"/>
</dbReference>
<organism evidence="2 3">
    <name type="scientific">Fimbriiglobus ruber</name>
    <dbReference type="NCBI Taxonomy" id="1908690"/>
    <lineage>
        <taxon>Bacteria</taxon>
        <taxon>Pseudomonadati</taxon>
        <taxon>Planctomycetota</taxon>
        <taxon>Planctomycetia</taxon>
        <taxon>Gemmatales</taxon>
        <taxon>Gemmataceae</taxon>
        <taxon>Fimbriiglobus</taxon>
    </lineage>
</organism>
<keyword evidence="1" id="KW-1133">Transmembrane helix</keyword>
<keyword evidence="1" id="KW-0472">Membrane</keyword>
<reference evidence="3" key="1">
    <citation type="submission" date="2017-06" db="EMBL/GenBank/DDBJ databases">
        <title>Genome analysis of Fimbriiglobus ruber SP5, the first member of the order Planctomycetales with confirmed chitinolytic capability.</title>
        <authorList>
            <person name="Ravin N.V."/>
            <person name="Rakitin A.L."/>
            <person name="Ivanova A.A."/>
            <person name="Beletsky A.V."/>
            <person name="Kulichevskaya I.S."/>
            <person name="Mardanov A.V."/>
            <person name="Dedysh S.N."/>
        </authorList>
    </citation>
    <scope>NUCLEOTIDE SEQUENCE [LARGE SCALE GENOMIC DNA]</scope>
    <source>
        <strain evidence="3">SP5</strain>
    </source>
</reference>
<protein>
    <recommendedName>
        <fullName evidence="4">Prepilin-type N-terminal cleavage/methylation domain-containing protein</fullName>
    </recommendedName>
</protein>
<evidence type="ECO:0008006" key="4">
    <source>
        <dbReference type="Google" id="ProtNLM"/>
    </source>
</evidence>
<evidence type="ECO:0000313" key="3">
    <source>
        <dbReference type="Proteomes" id="UP000214646"/>
    </source>
</evidence>
<dbReference type="AlphaFoldDB" id="A0A225E296"/>
<dbReference type="OrthoDB" id="231157at2"/>
<feature type="transmembrane region" description="Helical" evidence="1">
    <location>
        <begin position="12"/>
        <end position="36"/>
    </location>
</feature>
<proteinExistence type="predicted"/>
<accession>A0A225E296</accession>
<gene>
    <name evidence="2" type="ORF">FRUB_03208</name>
</gene>
<keyword evidence="1" id="KW-0812">Transmembrane</keyword>
<dbReference type="Proteomes" id="UP000214646">
    <property type="component" value="Unassembled WGS sequence"/>
</dbReference>
<name>A0A225E296_9BACT</name>
<dbReference type="EMBL" id="NIDE01000004">
    <property type="protein sequence ID" value="OWK43609.1"/>
    <property type="molecule type" value="Genomic_DNA"/>
</dbReference>
<evidence type="ECO:0000256" key="1">
    <source>
        <dbReference type="SAM" id="Phobius"/>
    </source>
</evidence>
<comment type="caution">
    <text evidence="2">The sequence shown here is derived from an EMBL/GenBank/DDBJ whole genome shotgun (WGS) entry which is preliminary data.</text>
</comment>